<proteinExistence type="predicted"/>
<sequence>MQKFGIDYLDTYSPVVRIESVRLVMLIAMVLSLDCAHVDFVTAFLNGELTDVTIYIEQPEGYEDGTDRVCKILKGLYGLKQVSKIWNDTLHKVLIKLGFVQCVHDAGVYWRRHEGRVVYLTVYVDDIVVAGSPSDISGVVQDLTIHFKLKNLGWVQHLLGMEVKYIPGRMLSLCQRA</sequence>
<dbReference type="EMBL" id="MJFZ01000110">
    <property type="protein sequence ID" value="RAW37535.1"/>
    <property type="molecule type" value="Genomic_DNA"/>
</dbReference>
<reference evidence="2 3" key="1">
    <citation type="submission" date="2018-01" db="EMBL/GenBank/DDBJ databases">
        <title>Draft genome of the strawberry crown rot pathogen Phytophthora cactorum.</title>
        <authorList>
            <person name="Armitage A.D."/>
            <person name="Lysoe E."/>
            <person name="Nellist C.F."/>
            <person name="Harrison R.J."/>
            <person name="Brurberg M.B."/>
        </authorList>
    </citation>
    <scope>NUCLEOTIDE SEQUENCE [LARGE SCALE GENOMIC DNA]</scope>
    <source>
        <strain evidence="2 3">10300</strain>
    </source>
</reference>
<evidence type="ECO:0000313" key="2">
    <source>
        <dbReference type="EMBL" id="RAW37535.1"/>
    </source>
</evidence>
<dbReference type="AlphaFoldDB" id="A0A329SLJ5"/>
<organism evidence="2 3">
    <name type="scientific">Phytophthora cactorum</name>
    <dbReference type="NCBI Taxonomy" id="29920"/>
    <lineage>
        <taxon>Eukaryota</taxon>
        <taxon>Sar</taxon>
        <taxon>Stramenopiles</taxon>
        <taxon>Oomycota</taxon>
        <taxon>Peronosporomycetes</taxon>
        <taxon>Peronosporales</taxon>
        <taxon>Peronosporaceae</taxon>
        <taxon>Phytophthora</taxon>
    </lineage>
</organism>
<gene>
    <name evidence="2" type="ORF">PC110_g6199</name>
</gene>
<dbReference type="InterPro" id="IPR013103">
    <property type="entry name" value="RVT_2"/>
</dbReference>
<dbReference type="VEuPathDB" id="FungiDB:PC110_g6199"/>
<feature type="domain" description="Reverse transcriptase Ty1/copia-type" evidence="1">
    <location>
        <begin position="2"/>
        <end position="169"/>
    </location>
</feature>
<dbReference type="OrthoDB" id="119018at2759"/>
<dbReference type="Pfam" id="PF07727">
    <property type="entry name" value="RVT_2"/>
    <property type="match status" value="1"/>
</dbReference>
<comment type="caution">
    <text evidence="2">The sequence shown here is derived from an EMBL/GenBank/DDBJ whole genome shotgun (WGS) entry which is preliminary data.</text>
</comment>
<protein>
    <recommendedName>
        <fullName evidence="1">Reverse transcriptase Ty1/copia-type domain-containing protein</fullName>
    </recommendedName>
</protein>
<name>A0A329SLJ5_9STRA</name>
<dbReference type="Proteomes" id="UP000251314">
    <property type="component" value="Unassembled WGS sequence"/>
</dbReference>
<dbReference type="STRING" id="29920.A0A329SLJ5"/>
<evidence type="ECO:0000259" key="1">
    <source>
        <dbReference type="Pfam" id="PF07727"/>
    </source>
</evidence>
<keyword evidence="3" id="KW-1185">Reference proteome</keyword>
<accession>A0A329SLJ5</accession>
<evidence type="ECO:0000313" key="3">
    <source>
        <dbReference type="Proteomes" id="UP000251314"/>
    </source>
</evidence>